<evidence type="ECO:0000259" key="7">
    <source>
        <dbReference type="Pfam" id="PF09349"/>
    </source>
</evidence>
<evidence type="ECO:0000256" key="4">
    <source>
        <dbReference type="ARBA" id="ARBA00022631"/>
    </source>
</evidence>
<protein>
    <recommendedName>
        <fullName evidence="3">2-oxo-4-hydroxy-4-carboxy-5-ureidoimidazoline decarboxylase</fullName>
        <ecNumber evidence="3">4.1.1.97</ecNumber>
    </recommendedName>
</protein>
<sequence>MSSLQINTLNDAQAKQALEHCCAAPNWVAGMVKAIPFKSAQQLFECAKNIWDSLGESDYLAAFEGHPQIGDLSTLSKKYAATAQKAGHEQSGMSKANEAVLTKMIVLNKEYLSKFGFIFIVCATGKTAEQMLELIEQRLHNTRSTELAIAAGEQAKITKIRLESLL</sequence>
<dbReference type="AlphaFoldDB" id="A0A290SCP9"/>
<dbReference type="KEGG" id="part:PARC_b0251"/>
<keyword evidence="4" id="KW-0659">Purine metabolism</keyword>
<dbReference type="OrthoDB" id="9800909at2"/>
<dbReference type="GO" id="GO:0006144">
    <property type="term" value="P:purine nucleobase metabolic process"/>
    <property type="evidence" value="ECO:0007669"/>
    <property type="project" value="UniProtKB-KW"/>
</dbReference>
<evidence type="ECO:0000256" key="3">
    <source>
        <dbReference type="ARBA" id="ARBA00012257"/>
    </source>
</evidence>
<dbReference type="NCBIfam" id="NF010372">
    <property type="entry name" value="PRK13798.1"/>
    <property type="match status" value="1"/>
</dbReference>
<dbReference type="PANTHER" id="PTHR43466:SF1">
    <property type="entry name" value="2-OXO-4-HYDROXY-4-CARBOXY-5-UREIDOIMIDAZOLINE DECARBOXYLASE-RELATED"/>
    <property type="match status" value="1"/>
</dbReference>
<dbReference type="GO" id="GO:0019628">
    <property type="term" value="P:urate catabolic process"/>
    <property type="evidence" value="ECO:0007669"/>
    <property type="project" value="TreeGrafter"/>
</dbReference>
<feature type="domain" description="Oxo-4-hydroxy-4-carboxy-5-ureidoimidazoline decarboxylase" evidence="7">
    <location>
        <begin position="7"/>
        <end position="163"/>
    </location>
</feature>
<organism evidence="8 9">
    <name type="scientific">Pseudoalteromonas arctica A 37-1-2</name>
    <dbReference type="NCBI Taxonomy" id="1117313"/>
    <lineage>
        <taxon>Bacteria</taxon>
        <taxon>Pseudomonadati</taxon>
        <taxon>Pseudomonadota</taxon>
        <taxon>Gammaproteobacteria</taxon>
        <taxon>Alteromonadales</taxon>
        <taxon>Pseudoalteromonadaceae</taxon>
        <taxon>Pseudoalteromonas</taxon>
    </lineage>
</organism>
<gene>
    <name evidence="8" type="primary">hpxQ</name>
    <name evidence="8" type="ORF">PARC_b0251</name>
</gene>
<keyword evidence="5" id="KW-0210">Decarboxylase</keyword>
<dbReference type="NCBIfam" id="TIGR03180">
    <property type="entry name" value="UraD_2"/>
    <property type="match status" value="1"/>
</dbReference>
<dbReference type="InterPro" id="IPR017595">
    <property type="entry name" value="OHCU_decarboxylase-2"/>
</dbReference>
<dbReference type="PANTHER" id="PTHR43466">
    <property type="entry name" value="2-OXO-4-HYDROXY-4-CARBOXY-5-UREIDOIMIDAZOLINE DECARBOXYLASE-RELATED"/>
    <property type="match status" value="1"/>
</dbReference>
<dbReference type="SUPFAM" id="SSF158694">
    <property type="entry name" value="UraD-Like"/>
    <property type="match status" value="1"/>
</dbReference>
<keyword evidence="6" id="KW-0456">Lyase</keyword>
<name>A0A290SCP9_9GAMM</name>
<dbReference type="Gene3D" id="1.10.3330.10">
    <property type="entry name" value="Oxo-4-hydroxy-4-carboxy-5-ureidoimidazoline decarboxylase"/>
    <property type="match status" value="1"/>
</dbReference>
<dbReference type="RefSeq" id="WP_010553569.1">
    <property type="nucleotide sequence ID" value="NZ_CP011026.1"/>
</dbReference>
<evidence type="ECO:0000313" key="8">
    <source>
        <dbReference type="EMBL" id="ATC88481.1"/>
    </source>
</evidence>
<comment type="pathway">
    <text evidence="2">Purine metabolism; urate degradation; (S)-allantoin from urate: step 3/3.</text>
</comment>
<dbReference type="InterPro" id="IPR036778">
    <property type="entry name" value="OHCU_decarboxylase_sf"/>
</dbReference>
<dbReference type="EMBL" id="CP011026">
    <property type="protein sequence ID" value="ATC88481.1"/>
    <property type="molecule type" value="Genomic_DNA"/>
</dbReference>
<dbReference type="GO" id="GO:0051997">
    <property type="term" value="F:2-oxo-4-hydroxy-4-carboxy-5-ureidoimidazoline decarboxylase activity"/>
    <property type="evidence" value="ECO:0007669"/>
    <property type="project" value="UniProtKB-EC"/>
</dbReference>
<evidence type="ECO:0000256" key="1">
    <source>
        <dbReference type="ARBA" id="ARBA00001163"/>
    </source>
</evidence>
<dbReference type="EC" id="4.1.1.97" evidence="3"/>
<evidence type="ECO:0000313" key="9">
    <source>
        <dbReference type="Proteomes" id="UP000016505"/>
    </source>
</evidence>
<dbReference type="InterPro" id="IPR018020">
    <property type="entry name" value="OHCU_decarboxylase"/>
</dbReference>
<accession>A0A290SCP9</accession>
<dbReference type="Pfam" id="PF09349">
    <property type="entry name" value="OHCU_decarbox"/>
    <property type="match status" value="1"/>
</dbReference>
<proteinExistence type="predicted"/>
<reference evidence="8 9" key="1">
    <citation type="journal article" date="2012" name="J. Bacteriol.">
        <title>Genome sequences of type strains of seven species of the marine bacterium Pseudoalteromonas.</title>
        <authorList>
            <person name="Xie B.B."/>
            <person name="Shu Y.L."/>
            <person name="Qin Q.L."/>
            <person name="Rong J.C."/>
            <person name="Zhang X.Y."/>
            <person name="Chen X.L."/>
            <person name="Shi M."/>
            <person name="He H.L."/>
            <person name="Zhou B.C."/>
            <person name="Zhang Y.Z."/>
        </authorList>
    </citation>
    <scope>NUCLEOTIDE SEQUENCE [LARGE SCALE GENOMIC DNA]</scope>
    <source>
        <strain evidence="8 9">A 37-1-2</strain>
    </source>
</reference>
<comment type="catalytic activity">
    <reaction evidence="1">
        <text>5-hydroxy-2-oxo-4-ureido-2,5-dihydro-1H-imidazole-5-carboxylate + H(+) = (S)-allantoin + CO2</text>
        <dbReference type="Rhea" id="RHEA:26301"/>
        <dbReference type="ChEBI" id="CHEBI:15378"/>
        <dbReference type="ChEBI" id="CHEBI:15678"/>
        <dbReference type="ChEBI" id="CHEBI:16526"/>
        <dbReference type="ChEBI" id="CHEBI:58639"/>
        <dbReference type="EC" id="4.1.1.97"/>
    </reaction>
</comment>
<evidence type="ECO:0000256" key="6">
    <source>
        <dbReference type="ARBA" id="ARBA00023239"/>
    </source>
</evidence>
<evidence type="ECO:0000256" key="2">
    <source>
        <dbReference type="ARBA" id="ARBA00004754"/>
    </source>
</evidence>
<evidence type="ECO:0000256" key="5">
    <source>
        <dbReference type="ARBA" id="ARBA00022793"/>
    </source>
</evidence>
<dbReference type="Proteomes" id="UP000016505">
    <property type="component" value="Chromosome II"/>
</dbReference>